<feature type="compositionally biased region" description="Basic and acidic residues" evidence="1">
    <location>
        <begin position="174"/>
        <end position="199"/>
    </location>
</feature>
<dbReference type="OrthoDB" id="2691994at2759"/>
<dbReference type="EMBL" id="JABBWM010000047">
    <property type="protein sequence ID" value="KAG2102534.1"/>
    <property type="molecule type" value="Genomic_DNA"/>
</dbReference>
<feature type="non-terminal residue" evidence="2">
    <location>
        <position position="1"/>
    </location>
</feature>
<proteinExistence type="predicted"/>
<protein>
    <submittedName>
        <fullName evidence="2">Uncharacterized protein</fullName>
    </submittedName>
</protein>
<organism evidence="2 3">
    <name type="scientific">Suillus discolor</name>
    <dbReference type="NCBI Taxonomy" id="1912936"/>
    <lineage>
        <taxon>Eukaryota</taxon>
        <taxon>Fungi</taxon>
        <taxon>Dikarya</taxon>
        <taxon>Basidiomycota</taxon>
        <taxon>Agaricomycotina</taxon>
        <taxon>Agaricomycetes</taxon>
        <taxon>Agaricomycetidae</taxon>
        <taxon>Boletales</taxon>
        <taxon>Suillineae</taxon>
        <taxon>Suillaceae</taxon>
        <taxon>Suillus</taxon>
    </lineage>
</organism>
<keyword evidence="3" id="KW-1185">Reference proteome</keyword>
<accession>A0A9P7F2Y6</accession>
<feature type="region of interest" description="Disordered" evidence="1">
    <location>
        <begin position="90"/>
        <end position="128"/>
    </location>
</feature>
<dbReference type="AlphaFoldDB" id="A0A9P7F2Y6"/>
<evidence type="ECO:0000313" key="2">
    <source>
        <dbReference type="EMBL" id="KAG2102534.1"/>
    </source>
</evidence>
<dbReference type="RefSeq" id="XP_041290212.1">
    <property type="nucleotide sequence ID" value="XM_041431583.1"/>
</dbReference>
<sequence length="211" mass="22351">KGVAGLTQCEVNVLAHALKAKTIRVVKVTNATKGMCQYFCGIALAHNDLTAAIIASKEPVIIGKAPPVGSPFPNARWMFVNGTFDYNGPPRLQSSSAATRKKKPKVASSSRTQDDDGDVASMDSTTTIRPKSNLHLDVVVPPSHPFKLAKCPPTKPVPTPIQVLSSPDGVNKPGADHPLDISDGKSPSKDDADHNDSSRSRKQKLQAKGGI</sequence>
<feature type="region of interest" description="Disordered" evidence="1">
    <location>
        <begin position="147"/>
        <end position="211"/>
    </location>
</feature>
<dbReference type="Proteomes" id="UP000823399">
    <property type="component" value="Unassembled WGS sequence"/>
</dbReference>
<evidence type="ECO:0000313" key="3">
    <source>
        <dbReference type="Proteomes" id="UP000823399"/>
    </source>
</evidence>
<gene>
    <name evidence="2" type="ORF">F5147DRAFT_581007</name>
</gene>
<name>A0A9P7F2Y6_9AGAM</name>
<dbReference type="GeneID" id="64693842"/>
<comment type="caution">
    <text evidence="2">The sequence shown here is derived from an EMBL/GenBank/DDBJ whole genome shotgun (WGS) entry which is preliminary data.</text>
</comment>
<evidence type="ECO:0000256" key="1">
    <source>
        <dbReference type="SAM" id="MobiDB-lite"/>
    </source>
</evidence>
<reference evidence="2" key="1">
    <citation type="journal article" date="2020" name="New Phytol.">
        <title>Comparative genomics reveals dynamic genome evolution in host specialist ectomycorrhizal fungi.</title>
        <authorList>
            <person name="Lofgren L.A."/>
            <person name="Nguyen N.H."/>
            <person name="Vilgalys R."/>
            <person name="Ruytinx J."/>
            <person name="Liao H.L."/>
            <person name="Branco S."/>
            <person name="Kuo A."/>
            <person name="LaButti K."/>
            <person name="Lipzen A."/>
            <person name="Andreopoulos W."/>
            <person name="Pangilinan J."/>
            <person name="Riley R."/>
            <person name="Hundley H."/>
            <person name="Na H."/>
            <person name="Barry K."/>
            <person name="Grigoriev I.V."/>
            <person name="Stajich J.E."/>
            <person name="Kennedy P.G."/>
        </authorList>
    </citation>
    <scope>NUCLEOTIDE SEQUENCE</scope>
    <source>
        <strain evidence="2">FC423</strain>
    </source>
</reference>